<dbReference type="PROSITE" id="PS01081">
    <property type="entry name" value="HTH_TETR_1"/>
    <property type="match status" value="1"/>
</dbReference>
<dbReference type="InterPro" id="IPR050109">
    <property type="entry name" value="HTH-type_TetR-like_transc_reg"/>
</dbReference>
<dbReference type="PANTHER" id="PTHR30055">
    <property type="entry name" value="HTH-TYPE TRANSCRIPTIONAL REGULATOR RUTR"/>
    <property type="match status" value="1"/>
</dbReference>
<protein>
    <submittedName>
        <fullName evidence="6">TetR/AcrR family transcriptional regulator</fullName>
    </submittedName>
</protein>
<comment type="caution">
    <text evidence="6">The sequence shown here is derived from an EMBL/GenBank/DDBJ whole genome shotgun (WGS) entry which is preliminary data.</text>
</comment>
<dbReference type="PRINTS" id="PR00455">
    <property type="entry name" value="HTHTETR"/>
</dbReference>
<dbReference type="PROSITE" id="PS50977">
    <property type="entry name" value="HTH_TETR_2"/>
    <property type="match status" value="2"/>
</dbReference>
<proteinExistence type="predicted"/>
<feature type="DNA-binding region" description="H-T-H motif" evidence="4">
    <location>
        <begin position="237"/>
        <end position="256"/>
    </location>
</feature>
<feature type="domain" description="HTH tetR-type" evidence="5">
    <location>
        <begin position="17"/>
        <end position="77"/>
    </location>
</feature>
<dbReference type="GO" id="GO:0000976">
    <property type="term" value="F:transcription cis-regulatory region binding"/>
    <property type="evidence" value="ECO:0007669"/>
    <property type="project" value="TreeGrafter"/>
</dbReference>
<dbReference type="Gene3D" id="1.10.357.10">
    <property type="entry name" value="Tetracycline Repressor, domain 2"/>
    <property type="match status" value="2"/>
</dbReference>
<dbReference type="PANTHER" id="PTHR30055:SF234">
    <property type="entry name" value="HTH-TYPE TRANSCRIPTIONAL REGULATOR BETI"/>
    <property type="match status" value="1"/>
</dbReference>
<organism evidence="6 7">
    <name type="scientific">Nocardia flavorosea</name>
    <dbReference type="NCBI Taxonomy" id="53429"/>
    <lineage>
        <taxon>Bacteria</taxon>
        <taxon>Bacillati</taxon>
        <taxon>Actinomycetota</taxon>
        <taxon>Actinomycetes</taxon>
        <taxon>Mycobacteriales</taxon>
        <taxon>Nocardiaceae</taxon>
        <taxon>Nocardia</taxon>
    </lineage>
</organism>
<dbReference type="Gene3D" id="1.10.10.60">
    <property type="entry name" value="Homeodomain-like"/>
    <property type="match status" value="2"/>
</dbReference>
<dbReference type="GO" id="GO:0003700">
    <property type="term" value="F:DNA-binding transcription factor activity"/>
    <property type="evidence" value="ECO:0007669"/>
    <property type="project" value="TreeGrafter"/>
</dbReference>
<keyword evidence="2 4" id="KW-0238">DNA-binding</keyword>
<keyword evidence="7" id="KW-1185">Reference proteome</keyword>
<evidence type="ECO:0000313" key="6">
    <source>
        <dbReference type="EMBL" id="NKY57120.1"/>
    </source>
</evidence>
<accession>A0A846YHC0</accession>
<evidence type="ECO:0000313" key="7">
    <source>
        <dbReference type="Proteomes" id="UP000570678"/>
    </source>
</evidence>
<dbReference type="FunFam" id="1.10.10.60:FF:000141">
    <property type="entry name" value="TetR family transcriptional regulator"/>
    <property type="match status" value="1"/>
</dbReference>
<feature type="domain" description="HTH tetR-type" evidence="5">
    <location>
        <begin position="214"/>
        <end position="274"/>
    </location>
</feature>
<dbReference type="AlphaFoldDB" id="A0A846YHC0"/>
<dbReference type="InterPro" id="IPR009057">
    <property type="entry name" value="Homeodomain-like_sf"/>
</dbReference>
<evidence type="ECO:0000259" key="5">
    <source>
        <dbReference type="PROSITE" id="PS50977"/>
    </source>
</evidence>
<evidence type="ECO:0000256" key="1">
    <source>
        <dbReference type="ARBA" id="ARBA00023015"/>
    </source>
</evidence>
<gene>
    <name evidence="6" type="ORF">HGA15_13320</name>
</gene>
<evidence type="ECO:0000256" key="3">
    <source>
        <dbReference type="ARBA" id="ARBA00023163"/>
    </source>
</evidence>
<dbReference type="InterPro" id="IPR001647">
    <property type="entry name" value="HTH_TetR"/>
</dbReference>
<dbReference type="InterPro" id="IPR023772">
    <property type="entry name" value="DNA-bd_HTH_TetR-type_CS"/>
</dbReference>
<dbReference type="Proteomes" id="UP000570678">
    <property type="component" value="Unassembled WGS sequence"/>
</dbReference>
<name>A0A846YHC0_9NOCA</name>
<evidence type="ECO:0000256" key="4">
    <source>
        <dbReference type="PROSITE-ProRule" id="PRU00335"/>
    </source>
</evidence>
<feature type="DNA-binding region" description="H-T-H motif" evidence="4">
    <location>
        <begin position="40"/>
        <end position="59"/>
    </location>
</feature>
<sequence>MTTGSVPDAPPRGTRPRNRRDLIIAAAVDLFHRYGYEQVSMGEVAKAVNVSPSALYRHFAGKPELLIAAVVSEMTPFRQIFASVLTASPRIGPDELAQQVAGVAAQVSRLGTLWRQEARSLPADSYAVLRSEIRSTLDQFTALIRAQRPELSEPDALLLAESTCSALCATSHRSRDLSRSEFEQVLCDIAAAILNAEPVAAGAPTGRSAGYLPVTRRERLLAAAAALFAERGYLSVSMEEIGSRAGITGPTVYYHFGSKQELLAAALERGTEWLWRDLYRALDGTAESVRGAKALETYVAFIAHYSDYAAILGTETRHLEASSRDRLQQSHRDFVGEWIELICVQNPTVGAAEAKIRLEAVLTFASDISRTQYLCHRPGVFETIERIGRVVLFPERPVVAIG</sequence>
<dbReference type="Pfam" id="PF00440">
    <property type="entry name" value="TetR_N"/>
    <property type="match status" value="2"/>
</dbReference>
<dbReference type="RefSeq" id="WP_062976500.1">
    <property type="nucleotide sequence ID" value="NZ_JAAXOT010000006.1"/>
</dbReference>
<dbReference type="EMBL" id="JAAXOT010000006">
    <property type="protein sequence ID" value="NKY57120.1"/>
    <property type="molecule type" value="Genomic_DNA"/>
</dbReference>
<dbReference type="GO" id="GO:0045892">
    <property type="term" value="P:negative regulation of DNA-templated transcription"/>
    <property type="evidence" value="ECO:0007669"/>
    <property type="project" value="UniProtKB-ARBA"/>
</dbReference>
<dbReference type="SUPFAM" id="SSF46689">
    <property type="entry name" value="Homeodomain-like"/>
    <property type="match status" value="2"/>
</dbReference>
<reference evidence="6 7" key="1">
    <citation type="submission" date="2020-04" db="EMBL/GenBank/DDBJ databases">
        <title>MicrobeNet Type strains.</title>
        <authorList>
            <person name="Nicholson A.C."/>
        </authorList>
    </citation>
    <scope>NUCLEOTIDE SEQUENCE [LARGE SCALE GENOMIC DNA]</scope>
    <source>
        <strain evidence="6 7">JCM 3332</strain>
    </source>
</reference>
<keyword evidence="1" id="KW-0805">Transcription regulation</keyword>
<evidence type="ECO:0000256" key="2">
    <source>
        <dbReference type="ARBA" id="ARBA00023125"/>
    </source>
</evidence>
<keyword evidence="3" id="KW-0804">Transcription</keyword>